<keyword evidence="4" id="KW-1185">Reference proteome</keyword>
<feature type="transmembrane region" description="Helical" evidence="1">
    <location>
        <begin position="72"/>
        <end position="91"/>
    </location>
</feature>
<feature type="transmembrane region" description="Helical" evidence="1">
    <location>
        <begin position="12"/>
        <end position="31"/>
    </location>
</feature>
<evidence type="ECO:0000259" key="2">
    <source>
        <dbReference type="Pfam" id="PF00892"/>
    </source>
</evidence>
<dbReference type="FunFam" id="1.10.3730.20:FF:000009">
    <property type="entry name" value="EamA family transporter"/>
    <property type="match status" value="1"/>
</dbReference>
<evidence type="ECO:0000313" key="4">
    <source>
        <dbReference type="Proteomes" id="UP000320672"/>
    </source>
</evidence>
<feature type="transmembrane region" description="Helical" evidence="1">
    <location>
        <begin position="103"/>
        <end position="122"/>
    </location>
</feature>
<dbReference type="Gene3D" id="1.10.3730.20">
    <property type="match status" value="1"/>
</dbReference>
<dbReference type="KEGG" id="rml:FF011L_53230"/>
<gene>
    <name evidence="3" type="ORF">FF011L_53230</name>
</gene>
<accession>A0A517MNR1</accession>
<evidence type="ECO:0000256" key="1">
    <source>
        <dbReference type="SAM" id="Phobius"/>
    </source>
</evidence>
<dbReference type="SUPFAM" id="SSF103481">
    <property type="entry name" value="Multidrug resistance efflux transporter EmrE"/>
    <property type="match status" value="1"/>
</dbReference>
<keyword evidence="1" id="KW-0472">Membrane</keyword>
<organism evidence="3 4">
    <name type="scientific">Roseimaritima multifibrata</name>
    <dbReference type="NCBI Taxonomy" id="1930274"/>
    <lineage>
        <taxon>Bacteria</taxon>
        <taxon>Pseudomonadati</taxon>
        <taxon>Planctomycetota</taxon>
        <taxon>Planctomycetia</taxon>
        <taxon>Pirellulales</taxon>
        <taxon>Pirellulaceae</taxon>
        <taxon>Roseimaritima</taxon>
    </lineage>
</organism>
<name>A0A517MNR1_9BACT</name>
<dbReference type="InterPro" id="IPR037185">
    <property type="entry name" value="EmrE-like"/>
</dbReference>
<dbReference type="PANTHER" id="PTHR22911:SF137">
    <property type="entry name" value="SOLUTE CARRIER FAMILY 35 MEMBER G2-RELATED"/>
    <property type="match status" value="1"/>
</dbReference>
<keyword evidence="1" id="KW-1133">Transmembrane helix</keyword>
<proteinExistence type="predicted"/>
<feature type="transmembrane region" description="Helical" evidence="1">
    <location>
        <begin position="43"/>
        <end position="66"/>
    </location>
</feature>
<dbReference type="PANTHER" id="PTHR22911">
    <property type="entry name" value="ACYL-MALONYL CONDENSING ENZYME-RELATED"/>
    <property type="match status" value="1"/>
</dbReference>
<dbReference type="GO" id="GO:0016020">
    <property type="term" value="C:membrane"/>
    <property type="evidence" value="ECO:0007669"/>
    <property type="project" value="InterPro"/>
</dbReference>
<dbReference type="InterPro" id="IPR000620">
    <property type="entry name" value="EamA_dom"/>
</dbReference>
<protein>
    <submittedName>
        <fullName evidence="3">EamA-like transporter family protein</fullName>
    </submittedName>
</protein>
<dbReference type="Pfam" id="PF00892">
    <property type="entry name" value="EamA"/>
    <property type="match status" value="1"/>
</dbReference>
<feature type="transmembrane region" description="Helical" evidence="1">
    <location>
        <begin position="128"/>
        <end position="147"/>
    </location>
</feature>
<reference evidence="3 4" key="1">
    <citation type="submission" date="2019-02" db="EMBL/GenBank/DDBJ databases">
        <title>Deep-cultivation of Planctomycetes and their phenomic and genomic characterization uncovers novel biology.</title>
        <authorList>
            <person name="Wiegand S."/>
            <person name="Jogler M."/>
            <person name="Boedeker C."/>
            <person name="Pinto D."/>
            <person name="Vollmers J."/>
            <person name="Rivas-Marin E."/>
            <person name="Kohn T."/>
            <person name="Peeters S.H."/>
            <person name="Heuer A."/>
            <person name="Rast P."/>
            <person name="Oberbeckmann S."/>
            <person name="Bunk B."/>
            <person name="Jeske O."/>
            <person name="Meyerdierks A."/>
            <person name="Storesund J.E."/>
            <person name="Kallscheuer N."/>
            <person name="Luecker S."/>
            <person name="Lage O.M."/>
            <person name="Pohl T."/>
            <person name="Merkel B.J."/>
            <person name="Hornburger P."/>
            <person name="Mueller R.-W."/>
            <person name="Bruemmer F."/>
            <person name="Labrenz M."/>
            <person name="Spormann A.M."/>
            <person name="Op den Camp H."/>
            <person name="Overmann J."/>
            <person name="Amann R."/>
            <person name="Jetten M.S.M."/>
            <person name="Mascher T."/>
            <person name="Medema M.H."/>
            <person name="Devos D.P."/>
            <person name="Kaster A.-K."/>
            <person name="Ovreas L."/>
            <person name="Rohde M."/>
            <person name="Galperin M.Y."/>
            <person name="Jogler C."/>
        </authorList>
    </citation>
    <scope>NUCLEOTIDE SEQUENCE [LARGE SCALE GENOMIC DNA]</scope>
    <source>
        <strain evidence="3 4">FF011L</strain>
    </source>
</reference>
<dbReference type="Proteomes" id="UP000320672">
    <property type="component" value="Chromosome"/>
</dbReference>
<evidence type="ECO:0000313" key="3">
    <source>
        <dbReference type="EMBL" id="QDS96511.1"/>
    </source>
</evidence>
<dbReference type="RefSeq" id="WP_246109619.1">
    <property type="nucleotide sequence ID" value="NZ_CP036262.1"/>
</dbReference>
<dbReference type="AlphaFoldDB" id="A0A517MNR1"/>
<dbReference type="EMBL" id="CP036262">
    <property type="protein sequence ID" value="QDS96511.1"/>
    <property type="molecule type" value="Genomic_DNA"/>
</dbReference>
<sequence>MNFWHGMTTSWQFWAMLSALAAALTAIFAKLGVKGIPPDVATFIRTLVILAFVSTLLCISGQFALVKSIPRRGVAFLILSGLATGGSWICYFRALDIGKAGQVASIDKLSVVLVAIIAFLFLHERLSLTATIGVALITIGAICVAVAD</sequence>
<keyword evidence="1" id="KW-0812">Transmembrane</keyword>
<feature type="domain" description="EamA" evidence="2">
    <location>
        <begin position="10"/>
        <end position="144"/>
    </location>
</feature>